<dbReference type="EMBL" id="ML741771">
    <property type="protein sequence ID" value="KAE8331016.1"/>
    <property type="molecule type" value="Genomic_DNA"/>
</dbReference>
<evidence type="ECO:0000313" key="2">
    <source>
        <dbReference type="Proteomes" id="UP000325945"/>
    </source>
</evidence>
<proteinExistence type="predicted"/>
<dbReference type="Proteomes" id="UP000325945">
    <property type="component" value="Unassembled WGS sequence"/>
</dbReference>
<organism evidence="1 2">
    <name type="scientific">Aspergillus sergii</name>
    <dbReference type="NCBI Taxonomy" id="1034303"/>
    <lineage>
        <taxon>Eukaryota</taxon>
        <taxon>Fungi</taxon>
        <taxon>Dikarya</taxon>
        <taxon>Ascomycota</taxon>
        <taxon>Pezizomycotina</taxon>
        <taxon>Eurotiomycetes</taxon>
        <taxon>Eurotiomycetidae</taxon>
        <taxon>Eurotiales</taxon>
        <taxon>Aspergillaceae</taxon>
        <taxon>Aspergillus</taxon>
        <taxon>Aspergillus subgen. Circumdati</taxon>
    </lineage>
</organism>
<gene>
    <name evidence="1" type="ORF">BDV39DRAFT_201605</name>
</gene>
<name>A0A5N6XF42_9EURO</name>
<protein>
    <submittedName>
        <fullName evidence="1">Uncharacterized protein</fullName>
    </submittedName>
</protein>
<reference evidence="2" key="1">
    <citation type="submission" date="2019-04" db="EMBL/GenBank/DDBJ databases">
        <title>Friends and foes A comparative genomics studyof 23 Aspergillus species from section Flavi.</title>
        <authorList>
            <consortium name="DOE Joint Genome Institute"/>
            <person name="Kjaerbolling I."/>
            <person name="Vesth T."/>
            <person name="Frisvad J.C."/>
            <person name="Nybo J.L."/>
            <person name="Theobald S."/>
            <person name="Kildgaard S."/>
            <person name="Isbrandt T."/>
            <person name="Kuo A."/>
            <person name="Sato A."/>
            <person name="Lyhne E.K."/>
            <person name="Kogle M.E."/>
            <person name="Wiebenga A."/>
            <person name="Kun R.S."/>
            <person name="Lubbers R.J."/>
            <person name="Makela M.R."/>
            <person name="Barry K."/>
            <person name="Chovatia M."/>
            <person name="Clum A."/>
            <person name="Daum C."/>
            <person name="Haridas S."/>
            <person name="He G."/>
            <person name="LaButti K."/>
            <person name="Lipzen A."/>
            <person name="Mondo S."/>
            <person name="Riley R."/>
            <person name="Salamov A."/>
            <person name="Simmons B.A."/>
            <person name="Magnuson J.K."/>
            <person name="Henrissat B."/>
            <person name="Mortensen U.H."/>
            <person name="Larsen T.O."/>
            <person name="Devries R.P."/>
            <person name="Grigoriev I.V."/>
            <person name="Machida M."/>
            <person name="Baker S.E."/>
            <person name="Andersen M.R."/>
        </authorList>
    </citation>
    <scope>NUCLEOTIDE SEQUENCE [LARGE SCALE GENOMIC DNA]</scope>
    <source>
        <strain evidence="2">CBS 130017</strain>
    </source>
</reference>
<sequence>MPCTKEIYGYYGNMNTMAVAHIFYERDSIDSQLQSEQSSFHLFTLVCLLQAIPYYQIPCQRLQPPVNVLRMIITRLQEGDVVDVTKDWTVCWREFTEASSFDIRLTHLTSPPAENLFIKTVTCASKEGCVTIPRRHIDSISGGPGYRVWVNALGTSEAPFAESKTFTVEN</sequence>
<dbReference type="AlphaFoldDB" id="A0A5N6XF42"/>
<keyword evidence="2" id="KW-1185">Reference proteome</keyword>
<accession>A0A5N6XF42</accession>
<evidence type="ECO:0000313" key="1">
    <source>
        <dbReference type="EMBL" id="KAE8331016.1"/>
    </source>
</evidence>